<feature type="coiled-coil region" evidence="1">
    <location>
        <begin position="220"/>
        <end position="295"/>
    </location>
</feature>
<accession>A0A401UUM1</accession>
<evidence type="ECO:0000256" key="1">
    <source>
        <dbReference type="SAM" id="Coils"/>
    </source>
</evidence>
<proteinExistence type="predicted"/>
<dbReference type="Proteomes" id="UP000287872">
    <property type="component" value="Unassembled WGS sequence"/>
</dbReference>
<comment type="caution">
    <text evidence="2">The sequence shown here is derived from an EMBL/GenBank/DDBJ whole genome shotgun (WGS) entry which is preliminary data.</text>
</comment>
<dbReference type="AlphaFoldDB" id="A0A401UUM1"/>
<organism evidence="2 3">
    <name type="scientific">Clostridium tagluense</name>
    <dbReference type="NCBI Taxonomy" id="360422"/>
    <lineage>
        <taxon>Bacteria</taxon>
        <taxon>Bacillati</taxon>
        <taxon>Bacillota</taxon>
        <taxon>Clostridia</taxon>
        <taxon>Eubacteriales</taxon>
        <taxon>Clostridiaceae</taxon>
        <taxon>Clostridium</taxon>
    </lineage>
</organism>
<dbReference type="OrthoDB" id="1902246at2"/>
<gene>
    <name evidence="2" type="ORF">Ctaglu_48700</name>
</gene>
<name>A0A401UUM1_9CLOT</name>
<dbReference type="RefSeq" id="WP_125006612.1">
    <property type="nucleotide sequence ID" value="NZ_BHYK01000076.1"/>
</dbReference>
<sequence length="309" mass="36059">MAEENKVLGIRLDIEERKRFDEFVSEEGKNNKEFLNTLLNLYELNKGKVKNINLVGDIETLEGYTNKIHQTFINIIDKLENQKGDIAEHGQKDLQIYKDKVNNSQLEMDRMKSINSMNNEKLTIVNNDNSTLKKQNNQFQENLQDKLTIIEEYKGKNDTLTGILEEYKGYKTEIEEYKKLLADAQARNIDKENIIKDNEYNINNLNMGLKTKDEAISDLNAKHNAEIEVLKKDNQKELDQLKKESELNIKLAVAEVKEDLNNRLNQEQLKHNAEIEKYQEKYKSLLDDLEKVKITPKATKKDNKVVQNK</sequence>
<evidence type="ECO:0000313" key="2">
    <source>
        <dbReference type="EMBL" id="GCD13247.1"/>
    </source>
</evidence>
<reference evidence="2 3" key="1">
    <citation type="submission" date="2018-11" db="EMBL/GenBank/DDBJ databases">
        <title>Genome sequencing and assembly of Clostridium tagluense strain A121.</title>
        <authorList>
            <person name="Murakami T."/>
            <person name="Segawa T."/>
            <person name="Shcherbakova V.A."/>
            <person name="Mori H."/>
            <person name="Yoshimura Y."/>
        </authorList>
    </citation>
    <scope>NUCLEOTIDE SEQUENCE [LARGE SCALE GENOMIC DNA]</scope>
    <source>
        <strain evidence="2 3">A121</strain>
    </source>
</reference>
<feature type="coiled-coil region" evidence="1">
    <location>
        <begin position="167"/>
        <end position="194"/>
    </location>
</feature>
<dbReference type="EMBL" id="BHYK01000076">
    <property type="protein sequence ID" value="GCD13247.1"/>
    <property type="molecule type" value="Genomic_DNA"/>
</dbReference>
<keyword evidence="1" id="KW-0175">Coiled coil</keyword>
<keyword evidence="3" id="KW-1185">Reference proteome</keyword>
<protein>
    <submittedName>
        <fullName evidence="2">Uncharacterized protein</fullName>
    </submittedName>
</protein>
<evidence type="ECO:0000313" key="3">
    <source>
        <dbReference type="Proteomes" id="UP000287872"/>
    </source>
</evidence>